<evidence type="ECO:0000313" key="7">
    <source>
        <dbReference type="Proteomes" id="UP000669179"/>
    </source>
</evidence>
<dbReference type="NCBIfam" id="TIGR02278">
    <property type="entry name" value="PaaN-DH"/>
    <property type="match status" value="1"/>
</dbReference>
<comment type="caution">
    <text evidence="6">The sequence shown here is derived from an EMBL/GenBank/DDBJ whole genome shotgun (WGS) entry which is preliminary data.</text>
</comment>
<dbReference type="NCBIfam" id="NF008868">
    <property type="entry name" value="PRK11903.1"/>
    <property type="match status" value="1"/>
</dbReference>
<sequence>MSPLLESYAAGRWVRAAGDGEPLLDAATGEEVARFPTGGLDFAAMADHAKKVGGPALRALTFHERAGLLKALAKHLMARKEELYALSVRTGATTRDTAVDVDGGIGTLFSYASKGVRELPNDTIVLDGGTERLGKGGTFVGQHLYASRPGVAVQINAFNFPVWGMLEKLAPAFLAGLPSIVKPAAQTAYLTEAAVRQIIESGILPEGTLQLVSGGPEGLLDALTVQDSVAFTGSARTAGILRRHPNVLDGGVVLGVEADSLNCSILGPDVTPHDPEFDLFVKGVATEMTVKAGQKCTAIRRVIVPEAMADRVVEAISARLAKVTVGDPRNPDVRMGALASLAQRNEVRKAVEALQAGAEIAYGDPDGKALGTTLLDGDPERGAFMTPLLLRARPGAAEPHDVEPFGPVSTVLTYDGLDSAIELAARGKGSLAASVVTHDPAVARTVVVGLAPWHGRVLVLDRDDAGESTGHGSPLPVLVHGGPGRAGGGEELGGVRGVLHHMQRTAVQASPDLLTAATGRWTAGARRVDSGVHPFRKSLADLRIGDTISSAERTVTLEDIGHFAEFTGDTFYAHTDAEAASRNPLFGGIVAHGYLVVSLAAGLFVDPAPGPVLANFGVDGLRFLTPVKAGDTIKVALTVKQITPRTSADYGEVRWDASVTNQEDQVVAAYDVLTLVAKTWPPSE</sequence>
<feature type="domain" description="Aldehyde dehydrogenase" evidence="4">
    <location>
        <begin position="13"/>
        <end position="447"/>
    </location>
</feature>
<comment type="similarity">
    <text evidence="2">Belongs to the aldehyde dehydrogenase family.</text>
</comment>
<accession>A0A939P628</accession>
<keyword evidence="7" id="KW-1185">Reference proteome</keyword>
<gene>
    <name evidence="6" type="primary">paaZ</name>
    <name evidence="6" type="ORF">J4573_03200</name>
</gene>
<dbReference type="InterPro" id="IPR002539">
    <property type="entry name" value="MaoC-like_dom"/>
</dbReference>
<evidence type="ECO:0000256" key="3">
    <source>
        <dbReference type="ARBA" id="ARBA00023002"/>
    </source>
</evidence>
<protein>
    <submittedName>
        <fullName evidence="6">Phenylacetic acid degradation bifunctional protein PaaZ</fullName>
    </submittedName>
</protein>
<dbReference type="EMBL" id="JAGEOJ010000001">
    <property type="protein sequence ID" value="MBO2446081.1"/>
    <property type="molecule type" value="Genomic_DNA"/>
</dbReference>
<dbReference type="GO" id="GO:0016620">
    <property type="term" value="F:oxidoreductase activity, acting on the aldehyde or oxo group of donors, NAD or NADP as acceptor"/>
    <property type="evidence" value="ECO:0007669"/>
    <property type="project" value="InterPro"/>
</dbReference>
<name>A0A939P628_9ACTN</name>
<dbReference type="PANTHER" id="PTHR43111">
    <property type="entry name" value="ALDEHYDE DEHYDROGENASE B-RELATED"/>
    <property type="match status" value="1"/>
</dbReference>
<dbReference type="Proteomes" id="UP000669179">
    <property type="component" value="Unassembled WGS sequence"/>
</dbReference>
<dbReference type="InterPro" id="IPR016163">
    <property type="entry name" value="Ald_DH_C"/>
</dbReference>
<proteinExistence type="inferred from homology"/>
<dbReference type="SUPFAM" id="SSF54637">
    <property type="entry name" value="Thioesterase/thiol ester dehydrase-isomerase"/>
    <property type="match status" value="1"/>
</dbReference>
<feature type="domain" description="MaoC-like" evidence="5">
    <location>
        <begin position="546"/>
        <end position="653"/>
    </location>
</feature>
<dbReference type="InterPro" id="IPR015590">
    <property type="entry name" value="Aldehyde_DH_dom"/>
</dbReference>
<dbReference type="InterPro" id="IPR011966">
    <property type="entry name" value="PaaN-DH"/>
</dbReference>
<evidence type="ECO:0000256" key="1">
    <source>
        <dbReference type="ARBA" id="ARBA00005254"/>
    </source>
</evidence>
<dbReference type="InterPro" id="IPR016162">
    <property type="entry name" value="Ald_DH_N"/>
</dbReference>
<dbReference type="RefSeq" id="WP_208253649.1">
    <property type="nucleotide sequence ID" value="NZ_JAGEOJ010000001.1"/>
</dbReference>
<comment type="similarity">
    <text evidence="1">Belongs to the enoyl-CoA hydratase/isomerase family.</text>
</comment>
<dbReference type="AlphaFoldDB" id="A0A939P628"/>
<dbReference type="Gene3D" id="3.40.605.10">
    <property type="entry name" value="Aldehyde Dehydrogenase, Chain A, domain 1"/>
    <property type="match status" value="1"/>
</dbReference>
<dbReference type="Pfam" id="PF01575">
    <property type="entry name" value="MaoC_dehydratas"/>
    <property type="match status" value="1"/>
</dbReference>
<dbReference type="CDD" id="cd07128">
    <property type="entry name" value="ALDH_MaoC-N"/>
    <property type="match status" value="1"/>
</dbReference>
<evidence type="ECO:0000313" key="6">
    <source>
        <dbReference type="EMBL" id="MBO2446081.1"/>
    </source>
</evidence>
<organism evidence="6 7">
    <name type="scientific">Actinomadura barringtoniae</name>
    <dbReference type="NCBI Taxonomy" id="1427535"/>
    <lineage>
        <taxon>Bacteria</taxon>
        <taxon>Bacillati</taxon>
        <taxon>Actinomycetota</taxon>
        <taxon>Actinomycetes</taxon>
        <taxon>Streptosporangiales</taxon>
        <taxon>Thermomonosporaceae</taxon>
        <taxon>Actinomadura</taxon>
    </lineage>
</organism>
<evidence type="ECO:0000259" key="5">
    <source>
        <dbReference type="Pfam" id="PF01575"/>
    </source>
</evidence>
<dbReference type="InterPro" id="IPR016161">
    <property type="entry name" value="Ald_DH/histidinol_DH"/>
</dbReference>
<dbReference type="Gene3D" id="3.40.309.10">
    <property type="entry name" value="Aldehyde Dehydrogenase, Chain A, domain 2"/>
    <property type="match status" value="1"/>
</dbReference>
<keyword evidence="3" id="KW-0560">Oxidoreductase</keyword>
<dbReference type="SUPFAM" id="SSF53720">
    <property type="entry name" value="ALDH-like"/>
    <property type="match status" value="1"/>
</dbReference>
<dbReference type="Gene3D" id="3.10.129.10">
    <property type="entry name" value="Hotdog Thioesterase"/>
    <property type="match status" value="1"/>
</dbReference>
<dbReference type="Pfam" id="PF00171">
    <property type="entry name" value="Aldedh"/>
    <property type="match status" value="1"/>
</dbReference>
<dbReference type="InterPro" id="IPR029069">
    <property type="entry name" value="HotDog_dom_sf"/>
</dbReference>
<evidence type="ECO:0000259" key="4">
    <source>
        <dbReference type="Pfam" id="PF00171"/>
    </source>
</evidence>
<reference evidence="6" key="1">
    <citation type="submission" date="2021-03" db="EMBL/GenBank/DDBJ databases">
        <authorList>
            <person name="Kanchanasin P."/>
            <person name="Saeng-In P."/>
            <person name="Phongsopitanun W."/>
            <person name="Yuki M."/>
            <person name="Kudo T."/>
            <person name="Ohkuma M."/>
            <person name="Tanasupawat S."/>
        </authorList>
    </citation>
    <scope>NUCLEOTIDE SEQUENCE</scope>
    <source>
        <strain evidence="6">GKU 128</strain>
    </source>
</reference>
<evidence type="ECO:0000256" key="2">
    <source>
        <dbReference type="ARBA" id="ARBA00009986"/>
    </source>
</evidence>
<dbReference type="PANTHER" id="PTHR43111:SF1">
    <property type="entry name" value="ALDEHYDE DEHYDROGENASE B-RELATED"/>
    <property type="match status" value="1"/>
</dbReference>